<gene>
    <name evidence="6" type="ORF">MAM1_0082d04561</name>
</gene>
<feature type="compositionally biased region" description="Basic and acidic residues" evidence="4">
    <location>
        <begin position="79"/>
        <end position="90"/>
    </location>
</feature>
<name>A0A0C9MP82_9FUNG</name>
<dbReference type="AlphaFoldDB" id="A0A0C9MP82"/>
<keyword evidence="5" id="KW-0812">Transmembrane</keyword>
<dbReference type="OrthoDB" id="205108at2759"/>
<evidence type="ECO:0000313" key="6">
    <source>
        <dbReference type="EMBL" id="GAN05092.1"/>
    </source>
</evidence>
<dbReference type="InterPro" id="IPR029044">
    <property type="entry name" value="Nucleotide-diphossugar_trans"/>
</dbReference>
<dbReference type="SUPFAM" id="SSF53448">
    <property type="entry name" value="Nucleotide-diphospho-sugar transferases"/>
    <property type="match status" value="1"/>
</dbReference>
<dbReference type="EMBL" id="DF836371">
    <property type="protein sequence ID" value="GAN05092.1"/>
    <property type="molecule type" value="Genomic_DNA"/>
</dbReference>
<dbReference type="GO" id="GO:0016757">
    <property type="term" value="F:glycosyltransferase activity"/>
    <property type="evidence" value="ECO:0007669"/>
    <property type="project" value="UniProtKB-KW"/>
</dbReference>
<feature type="compositionally biased region" description="Polar residues" evidence="4">
    <location>
        <begin position="69"/>
        <end position="78"/>
    </location>
</feature>
<organism evidence="6">
    <name type="scientific">Mucor ambiguus</name>
    <dbReference type="NCBI Taxonomy" id="91626"/>
    <lineage>
        <taxon>Eukaryota</taxon>
        <taxon>Fungi</taxon>
        <taxon>Fungi incertae sedis</taxon>
        <taxon>Mucoromycota</taxon>
        <taxon>Mucoromycotina</taxon>
        <taxon>Mucoromycetes</taxon>
        <taxon>Mucorales</taxon>
        <taxon>Mucorineae</taxon>
        <taxon>Mucoraceae</taxon>
        <taxon>Mucor</taxon>
    </lineage>
</organism>
<dbReference type="PANTHER" id="PTHR31306">
    <property type="entry name" value="ALPHA-1,6-MANNOSYLTRANSFERASE MNN11-RELATED"/>
    <property type="match status" value="1"/>
</dbReference>
<keyword evidence="5" id="KW-0472">Membrane</keyword>
<proteinExistence type="inferred from homology"/>
<evidence type="ECO:0000256" key="1">
    <source>
        <dbReference type="ARBA" id="ARBA00005664"/>
    </source>
</evidence>
<evidence type="ECO:0000256" key="5">
    <source>
        <dbReference type="SAM" id="Phobius"/>
    </source>
</evidence>
<feature type="region of interest" description="Disordered" evidence="4">
    <location>
        <begin position="55"/>
        <end position="137"/>
    </location>
</feature>
<dbReference type="Gene3D" id="3.90.550.10">
    <property type="entry name" value="Spore Coat Polysaccharide Biosynthesis Protein SpsA, Chain A"/>
    <property type="match status" value="1"/>
</dbReference>
<comment type="similarity">
    <text evidence="1">Belongs to the glycosyltransferase 34 family.</text>
</comment>
<evidence type="ECO:0000256" key="4">
    <source>
        <dbReference type="SAM" id="MobiDB-lite"/>
    </source>
</evidence>
<keyword evidence="7" id="KW-1185">Reference proteome</keyword>
<dbReference type="PANTHER" id="PTHR31306:SF4">
    <property type="entry name" value="ALPHA-1,2-GALACTOSYLTRANSFERASE"/>
    <property type="match status" value="1"/>
</dbReference>
<dbReference type="STRING" id="91626.A0A0C9MP82"/>
<dbReference type="InterPro" id="IPR008630">
    <property type="entry name" value="Glyco_trans_34"/>
</dbReference>
<evidence type="ECO:0000313" key="7">
    <source>
        <dbReference type="Proteomes" id="UP000053815"/>
    </source>
</evidence>
<feature type="transmembrane region" description="Helical" evidence="5">
    <location>
        <begin position="31"/>
        <end position="48"/>
    </location>
</feature>
<feature type="compositionally biased region" description="Low complexity" evidence="4">
    <location>
        <begin position="118"/>
        <end position="137"/>
    </location>
</feature>
<evidence type="ECO:0000256" key="3">
    <source>
        <dbReference type="ARBA" id="ARBA00022679"/>
    </source>
</evidence>
<protein>
    <submittedName>
        <fullName evidence="6">Galactosyl transferase GMA12/MNN10 family</fullName>
    </submittedName>
</protein>
<keyword evidence="3 6" id="KW-0808">Transferase</keyword>
<keyword evidence="2" id="KW-0328">Glycosyltransferase</keyword>
<dbReference type="GO" id="GO:0006487">
    <property type="term" value="P:protein N-linked glycosylation"/>
    <property type="evidence" value="ECO:0007669"/>
    <property type="project" value="TreeGrafter"/>
</dbReference>
<dbReference type="GO" id="GO:0000139">
    <property type="term" value="C:Golgi membrane"/>
    <property type="evidence" value="ECO:0007669"/>
    <property type="project" value="TreeGrafter"/>
</dbReference>
<accession>A0A0C9MP82</accession>
<reference evidence="6" key="1">
    <citation type="submission" date="2014-09" db="EMBL/GenBank/DDBJ databases">
        <title>Draft genome sequence of an oleaginous Mucoromycotina fungus Mucor ambiguus NBRC6742.</title>
        <authorList>
            <person name="Takeda I."/>
            <person name="Yamane N."/>
            <person name="Morita T."/>
            <person name="Tamano K."/>
            <person name="Machida M."/>
            <person name="Baker S."/>
            <person name="Koike H."/>
        </authorList>
    </citation>
    <scope>NUCLEOTIDE SEQUENCE</scope>
    <source>
        <strain evidence="6">NBRC 6742</strain>
    </source>
</reference>
<evidence type="ECO:0000256" key="2">
    <source>
        <dbReference type="ARBA" id="ARBA00022676"/>
    </source>
</evidence>
<dbReference type="Proteomes" id="UP000053815">
    <property type="component" value="Unassembled WGS sequence"/>
</dbReference>
<feature type="compositionally biased region" description="Acidic residues" evidence="4">
    <location>
        <begin position="91"/>
        <end position="108"/>
    </location>
</feature>
<dbReference type="Pfam" id="PF05637">
    <property type="entry name" value="Glyco_transf_34"/>
    <property type="match status" value="1"/>
</dbReference>
<keyword evidence="5" id="KW-1133">Transmembrane helix</keyword>
<sequence>MAGSDLPFPNNARSENTSLFGAARFGRKKRTIFFSLLVAIFLVLWFNSDLDRSSSSITSHVPDDATGISPDSQKSGTAENDKKPSPKVDLEVEDEEEANQIEEEEALNEEIQKEAVPTKKPTTNTNTSSKKPSNSVTTIKMQPQHFKYFIVIASRATNLSRRQLIRNTYFGLGDNIEPCMKRDKGLNYLFWIYGDEPAAKTPERRLYETEKMEWNDLEKVDAKSYNQDEILKWASSTLNERGVTFDYLIIQDGYSLIQLNYIQQQIQSEVGKMWEVGKTANDIAWVSPKNSNILVAGVDAVKKLLERESDMKDVVSEGGATLMTNFYEFYRSITVQLKHITAKKQVERLQSFKDELPIFIGDQNRFNTWGNNVESIPDMTIAVSNIYQDTDFTAVAKALNVGVASLCKPLEKASIAVVTSSFIYPDSCMEPSAALAADNKRQYAIAHNYAFVARSNEFAQQELRTTKRRPVWGKIDAVQKVLPKYDWLFWMDMDAVIMNPDITVQGILDNLRAKYPDGPRAFEKNIDLVIAKPTKDKMINAGVFFMRNTEWAQKFLNAVQDSKKWYNQGPSYEQGAMWDLIQLPGYKERVLLLENDDHTFNTLPYRYTPGDFIVHFAPDKCPNPAVLNGLEAAELIQQGEVITSFKED</sequence>